<evidence type="ECO:0000256" key="1">
    <source>
        <dbReference type="ARBA" id="ARBA00023125"/>
    </source>
</evidence>
<evidence type="ECO:0000313" key="4">
    <source>
        <dbReference type="EMBL" id="AOE43773.1"/>
    </source>
</evidence>
<dbReference type="GO" id="GO:0003697">
    <property type="term" value="F:single-stranded DNA binding"/>
    <property type="evidence" value="ECO:0007669"/>
    <property type="project" value="InterPro"/>
</dbReference>
<dbReference type="RefSeq" id="YP_009287552.1">
    <property type="nucleotide sequence ID" value="NC_031074.1"/>
</dbReference>
<name>A0A1B3AYF2_9CAUD</name>
<evidence type="ECO:0000256" key="3">
    <source>
        <dbReference type="SAM" id="MobiDB-lite"/>
    </source>
</evidence>
<dbReference type="KEGG" id="vg:29080348"/>
<feature type="compositionally biased region" description="Gly residues" evidence="3">
    <location>
        <begin position="161"/>
        <end position="187"/>
    </location>
</feature>
<dbReference type="PROSITE" id="PS50935">
    <property type="entry name" value="SSB"/>
    <property type="match status" value="1"/>
</dbReference>
<protein>
    <submittedName>
        <fullName evidence="4">SsDNA binding protein</fullName>
    </submittedName>
</protein>
<gene>
    <name evidence="4" type="primary">84</name>
    <name evidence="4" type="ORF">SEA_BANTAM_84</name>
</gene>
<organism evidence="4 5">
    <name type="scientific">Gordonia phage Bantam</name>
    <dbReference type="NCBI Taxonomy" id="1887641"/>
    <lineage>
        <taxon>Viruses</taxon>
        <taxon>Duplodnaviria</taxon>
        <taxon>Heunggongvirae</taxon>
        <taxon>Uroviricota</taxon>
        <taxon>Caudoviricetes</taxon>
        <taxon>Bantamvirus</taxon>
        <taxon>Bantamvirus bantam</taxon>
    </lineage>
</organism>
<dbReference type="EMBL" id="KX557272">
    <property type="protein sequence ID" value="AOE43773.1"/>
    <property type="molecule type" value="Genomic_DNA"/>
</dbReference>
<dbReference type="Gene3D" id="2.40.50.140">
    <property type="entry name" value="Nucleic acid-binding proteins"/>
    <property type="match status" value="1"/>
</dbReference>
<sequence>MALPVIHHTYRVVSNPEAKNVGQNGTPLLEIRAASNKNKKVDPGTGDNGSDYKTVATQWANLQAWSETAEAIYNQGLDVGDQIEIVGEIETQEWEDKNGGGKRSKDVITIRMFQIWKKRDRQNGGNGGGFGQQSVSNAASQQGFGGQQNRQQGADDPWGGASQGGFGGNGGGFGGGGFGGGSDEPPF</sequence>
<accession>A0A1B3AYF2</accession>
<dbReference type="Proteomes" id="UP000202170">
    <property type="component" value="Segment"/>
</dbReference>
<dbReference type="InterPro" id="IPR000424">
    <property type="entry name" value="Primosome_PriB/ssb"/>
</dbReference>
<keyword evidence="1 2" id="KW-0238">DNA-binding</keyword>
<dbReference type="Pfam" id="PF00436">
    <property type="entry name" value="SSB"/>
    <property type="match status" value="1"/>
</dbReference>
<keyword evidence="5" id="KW-1185">Reference proteome</keyword>
<dbReference type="GeneID" id="29080348"/>
<evidence type="ECO:0000256" key="2">
    <source>
        <dbReference type="PROSITE-ProRule" id="PRU00252"/>
    </source>
</evidence>
<feature type="region of interest" description="Disordered" evidence="3">
    <location>
        <begin position="119"/>
        <end position="187"/>
    </location>
</feature>
<dbReference type="SUPFAM" id="SSF50249">
    <property type="entry name" value="Nucleic acid-binding proteins"/>
    <property type="match status" value="1"/>
</dbReference>
<dbReference type="InterPro" id="IPR012340">
    <property type="entry name" value="NA-bd_OB-fold"/>
</dbReference>
<dbReference type="CDD" id="cd04496">
    <property type="entry name" value="SSB_OBF"/>
    <property type="match status" value="1"/>
</dbReference>
<proteinExistence type="predicted"/>
<reference evidence="5" key="1">
    <citation type="submission" date="2016-07" db="EMBL/GenBank/DDBJ databases">
        <authorList>
            <person name="Florea S."/>
            <person name="Webb J.S."/>
            <person name="Jaromczyk J."/>
            <person name="Schardl C.L."/>
        </authorList>
    </citation>
    <scope>NUCLEOTIDE SEQUENCE [LARGE SCALE GENOMIC DNA]</scope>
</reference>
<evidence type="ECO:0000313" key="5">
    <source>
        <dbReference type="Proteomes" id="UP000202170"/>
    </source>
</evidence>